<evidence type="ECO:0000259" key="5">
    <source>
        <dbReference type="PROSITE" id="PS51462"/>
    </source>
</evidence>
<dbReference type="PROSITE" id="PS51462">
    <property type="entry name" value="NUDIX"/>
    <property type="match status" value="1"/>
</dbReference>
<sequence>MILQKTVRRLMHAGFLLARPMTLGVRVAAFDEDGRVFLVRHTYVPGWYLPGGGVDPGETTEAAARREIAEEGNLTVLEGLRLVSVHFNNTDSRRDHVLLFRADAVLQDAPKTADREIAEAAFFAPSDLPGATTDATRRRLDELRGAAPPDPYW</sequence>
<keyword evidence="2 3" id="KW-0378">Hydrolase</keyword>
<evidence type="ECO:0000256" key="4">
    <source>
        <dbReference type="SAM" id="MobiDB-lite"/>
    </source>
</evidence>
<protein>
    <submittedName>
        <fullName evidence="6">NUDIX domain-containing protein</fullName>
    </submittedName>
</protein>
<dbReference type="CDD" id="cd04680">
    <property type="entry name" value="NUDIX_Hydrolase"/>
    <property type="match status" value="1"/>
</dbReference>
<feature type="compositionally biased region" description="Basic and acidic residues" evidence="4">
    <location>
        <begin position="135"/>
        <end position="144"/>
    </location>
</feature>
<dbReference type="Pfam" id="PF00293">
    <property type="entry name" value="NUDIX"/>
    <property type="match status" value="1"/>
</dbReference>
<feature type="region of interest" description="Disordered" evidence="4">
    <location>
        <begin position="127"/>
        <end position="153"/>
    </location>
</feature>
<dbReference type="PROSITE" id="PS00893">
    <property type="entry name" value="NUDIX_BOX"/>
    <property type="match status" value="1"/>
</dbReference>
<gene>
    <name evidence="6" type="ORF">U0C82_08535</name>
</gene>
<comment type="similarity">
    <text evidence="3">Belongs to the Nudix hydrolase family.</text>
</comment>
<accession>A0ABU5I1D9</accession>
<keyword evidence="7" id="KW-1185">Reference proteome</keyword>
<dbReference type="InterPro" id="IPR015797">
    <property type="entry name" value="NUDIX_hydrolase-like_dom_sf"/>
</dbReference>
<dbReference type="PANTHER" id="PTHR43046">
    <property type="entry name" value="GDP-MANNOSE MANNOSYL HYDROLASE"/>
    <property type="match status" value="1"/>
</dbReference>
<evidence type="ECO:0000256" key="2">
    <source>
        <dbReference type="ARBA" id="ARBA00022801"/>
    </source>
</evidence>
<evidence type="ECO:0000256" key="1">
    <source>
        <dbReference type="ARBA" id="ARBA00001946"/>
    </source>
</evidence>
<evidence type="ECO:0000256" key="3">
    <source>
        <dbReference type="RuleBase" id="RU003476"/>
    </source>
</evidence>
<organism evidence="6 7">
    <name type="scientific">Fulvimarina uroteuthidis</name>
    <dbReference type="NCBI Taxonomy" id="3098149"/>
    <lineage>
        <taxon>Bacteria</taxon>
        <taxon>Pseudomonadati</taxon>
        <taxon>Pseudomonadota</taxon>
        <taxon>Alphaproteobacteria</taxon>
        <taxon>Hyphomicrobiales</taxon>
        <taxon>Aurantimonadaceae</taxon>
        <taxon>Fulvimarina</taxon>
    </lineage>
</organism>
<dbReference type="InterPro" id="IPR020476">
    <property type="entry name" value="Nudix_hydrolase"/>
</dbReference>
<dbReference type="Proteomes" id="UP001294412">
    <property type="component" value="Unassembled WGS sequence"/>
</dbReference>
<dbReference type="EMBL" id="JAXLPB010000002">
    <property type="protein sequence ID" value="MDY8109189.1"/>
    <property type="molecule type" value="Genomic_DNA"/>
</dbReference>
<comment type="cofactor">
    <cofactor evidence="1">
        <name>Mg(2+)</name>
        <dbReference type="ChEBI" id="CHEBI:18420"/>
    </cofactor>
</comment>
<dbReference type="InterPro" id="IPR000086">
    <property type="entry name" value="NUDIX_hydrolase_dom"/>
</dbReference>
<dbReference type="InterPro" id="IPR020084">
    <property type="entry name" value="NUDIX_hydrolase_CS"/>
</dbReference>
<dbReference type="SUPFAM" id="SSF55811">
    <property type="entry name" value="Nudix"/>
    <property type="match status" value="1"/>
</dbReference>
<comment type="caution">
    <text evidence="6">The sequence shown here is derived from an EMBL/GenBank/DDBJ whole genome shotgun (WGS) entry which is preliminary data.</text>
</comment>
<evidence type="ECO:0000313" key="7">
    <source>
        <dbReference type="Proteomes" id="UP001294412"/>
    </source>
</evidence>
<feature type="domain" description="Nudix hydrolase" evidence="5">
    <location>
        <begin position="20"/>
        <end position="145"/>
    </location>
</feature>
<dbReference type="PRINTS" id="PR00502">
    <property type="entry name" value="NUDIXFAMILY"/>
</dbReference>
<proteinExistence type="inferred from homology"/>
<dbReference type="PANTHER" id="PTHR43046:SF14">
    <property type="entry name" value="MUTT_NUDIX FAMILY PROTEIN"/>
    <property type="match status" value="1"/>
</dbReference>
<dbReference type="Gene3D" id="3.90.79.10">
    <property type="entry name" value="Nucleoside Triphosphate Pyrophosphohydrolase"/>
    <property type="match status" value="1"/>
</dbReference>
<evidence type="ECO:0000313" key="6">
    <source>
        <dbReference type="EMBL" id="MDY8109189.1"/>
    </source>
</evidence>
<reference evidence="6 7" key="1">
    <citation type="submission" date="2023-12" db="EMBL/GenBank/DDBJ databases">
        <title>Description of Novel Strain Fulvimarina sp. 2208YS6-2-32 isolated from Uroteuthis (Photololigo) edulis.</title>
        <authorList>
            <person name="Park J.-S."/>
        </authorList>
    </citation>
    <scope>NUCLEOTIDE SEQUENCE [LARGE SCALE GENOMIC DNA]</scope>
    <source>
        <strain evidence="6 7">2208YS6-2-32</strain>
    </source>
</reference>
<dbReference type="RefSeq" id="WP_322186642.1">
    <property type="nucleotide sequence ID" value="NZ_JAXLPB010000002.1"/>
</dbReference>
<name>A0ABU5I1D9_9HYPH</name>